<accession>A0AAD5MFS7</accession>
<comment type="caution">
    <text evidence="1">The sequence shown here is derived from an EMBL/GenBank/DDBJ whole genome shotgun (WGS) entry which is preliminary data.</text>
</comment>
<gene>
    <name evidence="1" type="ORF">KIN20_015983</name>
</gene>
<evidence type="ECO:0000313" key="1">
    <source>
        <dbReference type="EMBL" id="KAJ1357767.1"/>
    </source>
</evidence>
<sequence>MEKKLIAAYHYIIKCSGRSLPQQKDRFLIVVFLQKRIKVGLKSALLPSNSSYIDRRDVNDAPAVTVLQFRWIN</sequence>
<organism evidence="1 2">
    <name type="scientific">Parelaphostrongylus tenuis</name>
    <name type="common">Meningeal worm</name>
    <dbReference type="NCBI Taxonomy" id="148309"/>
    <lineage>
        <taxon>Eukaryota</taxon>
        <taxon>Metazoa</taxon>
        <taxon>Ecdysozoa</taxon>
        <taxon>Nematoda</taxon>
        <taxon>Chromadorea</taxon>
        <taxon>Rhabditida</taxon>
        <taxon>Rhabditina</taxon>
        <taxon>Rhabditomorpha</taxon>
        <taxon>Strongyloidea</taxon>
        <taxon>Metastrongylidae</taxon>
        <taxon>Parelaphostrongylus</taxon>
    </lineage>
</organism>
<dbReference type="EMBL" id="JAHQIW010003236">
    <property type="protein sequence ID" value="KAJ1357767.1"/>
    <property type="molecule type" value="Genomic_DNA"/>
</dbReference>
<evidence type="ECO:0000313" key="2">
    <source>
        <dbReference type="Proteomes" id="UP001196413"/>
    </source>
</evidence>
<reference evidence="1" key="1">
    <citation type="submission" date="2021-06" db="EMBL/GenBank/DDBJ databases">
        <title>Parelaphostrongylus tenuis whole genome reference sequence.</title>
        <authorList>
            <person name="Garwood T.J."/>
            <person name="Larsen P.A."/>
            <person name="Fountain-Jones N.M."/>
            <person name="Garbe J.R."/>
            <person name="Macchietto M.G."/>
            <person name="Kania S.A."/>
            <person name="Gerhold R.W."/>
            <person name="Richards J.E."/>
            <person name="Wolf T.M."/>
        </authorList>
    </citation>
    <scope>NUCLEOTIDE SEQUENCE</scope>
    <source>
        <strain evidence="1">MNPRO001-30</strain>
        <tissue evidence="1">Meninges</tissue>
    </source>
</reference>
<keyword evidence="2" id="KW-1185">Reference proteome</keyword>
<proteinExistence type="predicted"/>
<dbReference type="AlphaFoldDB" id="A0AAD5MFS7"/>
<dbReference type="Proteomes" id="UP001196413">
    <property type="component" value="Unassembled WGS sequence"/>
</dbReference>
<name>A0AAD5MFS7_PARTN</name>
<protein>
    <submittedName>
        <fullName evidence="1">Uncharacterized protein</fullName>
    </submittedName>
</protein>